<dbReference type="SUPFAM" id="SSF56519">
    <property type="entry name" value="Penicillin binding protein dimerisation domain"/>
    <property type="match status" value="1"/>
</dbReference>
<dbReference type="Pfam" id="PF03717">
    <property type="entry name" value="PBP_dimer"/>
    <property type="match status" value="1"/>
</dbReference>
<feature type="domain" description="Penicillin-binding protein dimerisation" evidence="7">
    <location>
        <begin position="56"/>
        <end position="166"/>
    </location>
</feature>
<feature type="non-terminal residue" evidence="8">
    <location>
        <position position="183"/>
    </location>
</feature>
<dbReference type="Gene3D" id="3.90.1310.10">
    <property type="entry name" value="Penicillin-binding protein 2a (Domain 2)"/>
    <property type="match status" value="1"/>
</dbReference>
<dbReference type="GO" id="GO:0008800">
    <property type="term" value="F:beta-lactamase activity"/>
    <property type="evidence" value="ECO:0007669"/>
    <property type="project" value="UniProtKB-EC"/>
</dbReference>
<evidence type="ECO:0000256" key="2">
    <source>
        <dbReference type="ARBA" id="ARBA00012865"/>
    </source>
</evidence>
<evidence type="ECO:0000313" key="8">
    <source>
        <dbReference type="EMBL" id="SVB85527.1"/>
    </source>
</evidence>
<evidence type="ECO:0000256" key="3">
    <source>
        <dbReference type="ARBA" id="ARBA00022729"/>
    </source>
</evidence>
<protein>
    <recommendedName>
        <fullName evidence="2">beta-lactamase</fullName>
        <ecNumber evidence="2">3.5.2.6</ecNumber>
    </recommendedName>
</protein>
<keyword evidence="6" id="KW-1133">Transmembrane helix</keyword>
<sequence>MISRVNNYSGRFLFVRLICLLGLVFLIGRLFYIQIYQDDFIKLKVDSRIIYKDLLPARRGKILDRNDRVLALDIAGYSLEVDLDLFNPNSDQIISLADILNIKEKKISEILKKKNGYKVLKRHISEKEKIKLQILGLEGIHYRQNLKRTYPQMEISSHVVGITDTERIGIQGTELVFNRLLQG</sequence>
<dbReference type="PANTHER" id="PTHR30627:SF6">
    <property type="entry name" value="BETA-LACTAMASE YBXI-RELATED"/>
    <property type="match status" value="1"/>
</dbReference>
<organism evidence="8">
    <name type="scientific">marine metagenome</name>
    <dbReference type="NCBI Taxonomy" id="408172"/>
    <lineage>
        <taxon>unclassified sequences</taxon>
        <taxon>metagenomes</taxon>
        <taxon>ecological metagenomes</taxon>
    </lineage>
</organism>
<evidence type="ECO:0000256" key="1">
    <source>
        <dbReference type="ARBA" id="ARBA00001526"/>
    </source>
</evidence>
<dbReference type="InterPro" id="IPR005311">
    <property type="entry name" value="PBP_dimer"/>
</dbReference>
<dbReference type="GO" id="GO:0071555">
    <property type="term" value="P:cell wall organization"/>
    <property type="evidence" value="ECO:0007669"/>
    <property type="project" value="TreeGrafter"/>
</dbReference>
<gene>
    <name evidence="8" type="ORF">METZ01_LOCUS238381</name>
</gene>
<evidence type="ECO:0000256" key="4">
    <source>
        <dbReference type="ARBA" id="ARBA00022801"/>
    </source>
</evidence>
<name>A0A382HF64_9ZZZZ</name>
<dbReference type="GO" id="GO:0046677">
    <property type="term" value="P:response to antibiotic"/>
    <property type="evidence" value="ECO:0007669"/>
    <property type="project" value="UniProtKB-KW"/>
</dbReference>
<dbReference type="EC" id="3.5.2.6" evidence="2"/>
<dbReference type="InterPro" id="IPR036138">
    <property type="entry name" value="PBP_dimer_sf"/>
</dbReference>
<accession>A0A382HF64</accession>
<keyword evidence="5" id="KW-0046">Antibiotic resistance</keyword>
<evidence type="ECO:0000256" key="5">
    <source>
        <dbReference type="ARBA" id="ARBA00023251"/>
    </source>
</evidence>
<keyword evidence="6" id="KW-0812">Transmembrane</keyword>
<comment type="catalytic activity">
    <reaction evidence="1">
        <text>a beta-lactam + H2O = a substituted beta-amino acid</text>
        <dbReference type="Rhea" id="RHEA:20401"/>
        <dbReference type="ChEBI" id="CHEBI:15377"/>
        <dbReference type="ChEBI" id="CHEBI:35627"/>
        <dbReference type="ChEBI" id="CHEBI:140347"/>
        <dbReference type="EC" id="3.5.2.6"/>
    </reaction>
</comment>
<keyword evidence="6" id="KW-0472">Membrane</keyword>
<dbReference type="PANTHER" id="PTHR30627">
    <property type="entry name" value="PEPTIDOGLYCAN D,D-TRANSPEPTIDASE"/>
    <property type="match status" value="1"/>
</dbReference>
<reference evidence="8" key="1">
    <citation type="submission" date="2018-05" db="EMBL/GenBank/DDBJ databases">
        <authorList>
            <person name="Lanie J.A."/>
            <person name="Ng W.-L."/>
            <person name="Kazmierczak K.M."/>
            <person name="Andrzejewski T.M."/>
            <person name="Davidsen T.M."/>
            <person name="Wayne K.J."/>
            <person name="Tettelin H."/>
            <person name="Glass J.I."/>
            <person name="Rusch D."/>
            <person name="Podicherti R."/>
            <person name="Tsui H.-C.T."/>
            <person name="Winkler M.E."/>
        </authorList>
    </citation>
    <scope>NUCLEOTIDE SEQUENCE</scope>
</reference>
<proteinExistence type="predicted"/>
<keyword evidence="4" id="KW-0378">Hydrolase</keyword>
<evidence type="ECO:0000259" key="7">
    <source>
        <dbReference type="Pfam" id="PF03717"/>
    </source>
</evidence>
<dbReference type="EMBL" id="UINC01060722">
    <property type="protein sequence ID" value="SVB85527.1"/>
    <property type="molecule type" value="Genomic_DNA"/>
</dbReference>
<evidence type="ECO:0000256" key="6">
    <source>
        <dbReference type="SAM" id="Phobius"/>
    </source>
</evidence>
<dbReference type="InterPro" id="IPR050515">
    <property type="entry name" value="Beta-lactam/transpept"/>
</dbReference>
<dbReference type="GO" id="GO:0005886">
    <property type="term" value="C:plasma membrane"/>
    <property type="evidence" value="ECO:0007669"/>
    <property type="project" value="TreeGrafter"/>
</dbReference>
<feature type="transmembrane region" description="Helical" evidence="6">
    <location>
        <begin position="12"/>
        <end position="32"/>
    </location>
</feature>
<dbReference type="AlphaFoldDB" id="A0A382HF64"/>
<dbReference type="GO" id="GO:0008658">
    <property type="term" value="F:penicillin binding"/>
    <property type="evidence" value="ECO:0007669"/>
    <property type="project" value="InterPro"/>
</dbReference>
<keyword evidence="3" id="KW-0732">Signal</keyword>